<evidence type="ECO:0000313" key="2">
    <source>
        <dbReference type="EMBL" id="CAI5444130.1"/>
    </source>
</evidence>
<keyword evidence="1" id="KW-0472">Membrane</keyword>
<dbReference type="Proteomes" id="UP001152747">
    <property type="component" value="Unassembled WGS sequence"/>
</dbReference>
<keyword evidence="1" id="KW-0812">Transmembrane</keyword>
<protein>
    <submittedName>
        <fullName evidence="2">Uncharacterized protein</fullName>
    </submittedName>
</protein>
<name>A0A9P1N174_9PELO</name>
<dbReference type="PANTHER" id="PTHR34152">
    <property type="entry name" value="PROTEIN CBG12353-RELATED"/>
    <property type="match status" value="1"/>
</dbReference>
<feature type="transmembrane region" description="Helical" evidence="1">
    <location>
        <begin position="149"/>
        <end position="176"/>
    </location>
</feature>
<feature type="transmembrane region" description="Helical" evidence="1">
    <location>
        <begin position="20"/>
        <end position="41"/>
    </location>
</feature>
<dbReference type="OrthoDB" id="6157510at2759"/>
<dbReference type="EMBL" id="CANHGI010000003">
    <property type="protein sequence ID" value="CAI5444130.1"/>
    <property type="molecule type" value="Genomic_DNA"/>
</dbReference>
<comment type="caution">
    <text evidence="2">The sequence shown here is derived from an EMBL/GenBank/DDBJ whole genome shotgun (WGS) entry which is preliminary data.</text>
</comment>
<accession>A0A9P1N174</accession>
<reference evidence="2" key="1">
    <citation type="submission" date="2022-11" db="EMBL/GenBank/DDBJ databases">
        <authorList>
            <person name="Kikuchi T."/>
        </authorList>
    </citation>
    <scope>NUCLEOTIDE SEQUENCE</scope>
    <source>
        <strain evidence="2">PS1010</strain>
    </source>
</reference>
<evidence type="ECO:0000313" key="3">
    <source>
        <dbReference type="Proteomes" id="UP001152747"/>
    </source>
</evidence>
<dbReference type="AlphaFoldDB" id="A0A9P1N174"/>
<sequence length="184" mass="21118">MAAAAHSKFNEFRSKFRGTFFDFIYYLLVLTFPTILIAVGFLKHDACPSESRIPLWLIAYGLVILANRLFAEIVSKKSKAVELKYPEIENETKLEKAQRELWIDSEGPHYAKAVFSLTRSFKILLIIIGIYLLFASYDNSQYCHWAPYSLFIFAVISSILLLFGLILVGFCLLCIFRKENDSHA</sequence>
<feature type="transmembrane region" description="Helical" evidence="1">
    <location>
        <begin position="120"/>
        <end position="137"/>
    </location>
</feature>
<gene>
    <name evidence="2" type="ORF">CAMP_LOCUS6767</name>
</gene>
<organism evidence="2 3">
    <name type="scientific">Caenorhabditis angaria</name>
    <dbReference type="NCBI Taxonomy" id="860376"/>
    <lineage>
        <taxon>Eukaryota</taxon>
        <taxon>Metazoa</taxon>
        <taxon>Ecdysozoa</taxon>
        <taxon>Nematoda</taxon>
        <taxon>Chromadorea</taxon>
        <taxon>Rhabditida</taxon>
        <taxon>Rhabditina</taxon>
        <taxon>Rhabditomorpha</taxon>
        <taxon>Rhabditoidea</taxon>
        <taxon>Rhabditidae</taxon>
        <taxon>Peloderinae</taxon>
        <taxon>Caenorhabditis</taxon>
    </lineage>
</organism>
<evidence type="ECO:0000256" key="1">
    <source>
        <dbReference type="SAM" id="Phobius"/>
    </source>
</evidence>
<feature type="transmembrane region" description="Helical" evidence="1">
    <location>
        <begin position="53"/>
        <end position="70"/>
    </location>
</feature>
<keyword evidence="1" id="KW-1133">Transmembrane helix</keyword>
<proteinExistence type="predicted"/>
<keyword evidence="3" id="KW-1185">Reference proteome</keyword>